<evidence type="ECO:0000256" key="4">
    <source>
        <dbReference type="SAM" id="Coils"/>
    </source>
</evidence>
<organism evidence="7 8">
    <name type="scientific">Sphaerulina musiva (strain SO2202)</name>
    <name type="common">Poplar stem canker fungus</name>
    <name type="synonym">Septoria musiva</name>
    <dbReference type="NCBI Taxonomy" id="692275"/>
    <lineage>
        <taxon>Eukaryota</taxon>
        <taxon>Fungi</taxon>
        <taxon>Dikarya</taxon>
        <taxon>Ascomycota</taxon>
        <taxon>Pezizomycotina</taxon>
        <taxon>Dothideomycetes</taxon>
        <taxon>Dothideomycetidae</taxon>
        <taxon>Mycosphaerellales</taxon>
        <taxon>Mycosphaerellaceae</taxon>
        <taxon>Sphaerulina</taxon>
    </lineage>
</organism>
<evidence type="ECO:0000256" key="3">
    <source>
        <dbReference type="ARBA" id="ARBA00023163"/>
    </source>
</evidence>
<dbReference type="InterPro" id="IPR004827">
    <property type="entry name" value="bZIP"/>
</dbReference>
<dbReference type="eggNOG" id="ENOG502R1W8">
    <property type="taxonomic scope" value="Eukaryota"/>
</dbReference>
<protein>
    <recommendedName>
        <fullName evidence="6">BZIP domain-containing protein</fullName>
    </recommendedName>
</protein>
<dbReference type="AlphaFoldDB" id="M3CYL2"/>
<feature type="region of interest" description="Disordered" evidence="5">
    <location>
        <begin position="175"/>
        <end position="219"/>
    </location>
</feature>
<evidence type="ECO:0000313" key="7">
    <source>
        <dbReference type="EMBL" id="EMF08761.1"/>
    </source>
</evidence>
<dbReference type="OrthoDB" id="3648995at2759"/>
<feature type="region of interest" description="Disordered" evidence="5">
    <location>
        <begin position="1"/>
        <end position="42"/>
    </location>
</feature>
<dbReference type="GO" id="GO:0005634">
    <property type="term" value="C:nucleus"/>
    <property type="evidence" value="ECO:0007669"/>
    <property type="project" value="TreeGrafter"/>
</dbReference>
<evidence type="ECO:0000256" key="5">
    <source>
        <dbReference type="SAM" id="MobiDB-lite"/>
    </source>
</evidence>
<dbReference type="SUPFAM" id="SSF57959">
    <property type="entry name" value="Leucine zipper domain"/>
    <property type="match status" value="1"/>
</dbReference>
<evidence type="ECO:0000313" key="8">
    <source>
        <dbReference type="Proteomes" id="UP000016931"/>
    </source>
</evidence>
<evidence type="ECO:0000256" key="1">
    <source>
        <dbReference type="ARBA" id="ARBA00023015"/>
    </source>
</evidence>
<sequence length="309" mass="33992">MASNSPRVEGHEPSLSFEGAGNAQVSDATDDRKTIPLPTPNTWLTQQLPEHYSLDLETQSYQSLHNAGFFWGDDQIATYPSLTASPDMPTTNTLPYPPTQTHPLYHTHELPVGGHKFTTSDTSATTYQAHPGMRTLTPGNVAESGLEERPLQSPMFSQRNITGLRTAQSAVDMTNVAPSSWPHGSGSLPSEEMHRTENPVDESPSGSEAGDDSPGDVKLKVSREKNRIAAAKTRRKKKTKAKEIEEHAQQIEQTNVRLHQELRTLRDTFSTLRYCALSHDPTAGCTCVGIHQYNAHMAKEVAKEVAKKL</sequence>
<dbReference type="PROSITE" id="PS00036">
    <property type="entry name" value="BZIP_BASIC"/>
    <property type="match status" value="1"/>
</dbReference>
<dbReference type="InterPro" id="IPR000837">
    <property type="entry name" value="AP-1"/>
</dbReference>
<reference evidence="7 8" key="1">
    <citation type="journal article" date="2012" name="PLoS Pathog.">
        <title>Diverse lifestyles and strategies of plant pathogenesis encoded in the genomes of eighteen Dothideomycetes fungi.</title>
        <authorList>
            <person name="Ohm R.A."/>
            <person name="Feau N."/>
            <person name="Henrissat B."/>
            <person name="Schoch C.L."/>
            <person name="Horwitz B.A."/>
            <person name="Barry K.W."/>
            <person name="Condon B.J."/>
            <person name="Copeland A.C."/>
            <person name="Dhillon B."/>
            <person name="Glaser F."/>
            <person name="Hesse C.N."/>
            <person name="Kosti I."/>
            <person name="LaButti K."/>
            <person name="Lindquist E.A."/>
            <person name="Lucas S."/>
            <person name="Salamov A.A."/>
            <person name="Bradshaw R.E."/>
            <person name="Ciuffetti L."/>
            <person name="Hamelin R.C."/>
            <person name="Kema G.H.J."/>
            <person name="Lawrence C."/>
            <person name="Scott J.A."/>
            <person name="Spatafora J.W."/>
            <person name="Turgeon B.G."/>
            <person name="de Wit P.J.G.M."/>
            <person name="Zhong S."/>
            <person name="Goodwin S.B."/>
            <person name="Grigoriev I.V."/>
        </authorList>
    </citation>
    <scope>NUCLEOTIDE SEQUENCE [LARGE SCALE GENOMIC DNA]</scope>
    <source>
        <strain evidence="7 8">SO2202</strain>
    </source>
</reference>
<feature type="domain" description="BZIP" evidence="6">
    <location>
        <begin position="216"/>
        <end position="273"/>
    </location>
</feature>
<dbReference type="Gene3D" id="1.20.5.170">
    <property type="match status" value="1"/>
</dbReference>
<keyword evidence="1" id="KW-0805">Transcription regulation</keyword>
<dbReference type="InterPro" id="IPR046347">
    <property type="entry name" value="bZIP_sf"/>
</dbReference>
<keyword evidence="4" id="KW-0175">Coiled coil</keyword>
<dbReference type="Pfam" id="PF07716">
    <property type="entry name" value="bZIP_2"/>
    <property type="match status" value="1"/>
</dbReference>
<dbReference type="EMBL" id="KB456270">
    <property type="protein sequence ID" value="EMF08761.1"/>
    <property type="molecule type" value="Genomic_DNA"/>
</dbReference>
<dbReference type="HOGENOM" id="CLU_900685_0_0_1"/>
<accession>M3CYL2</accession>
<dbReference type="GeneID" id="27904126"/>
<feature type="coiled-coil region" evidence="4">
    <location>
        <begin position="234"/>
        <end position="268"/>
    </location>
</feature>
<dbReference type="GO" id="GO:0000981">
    <property type="term" value="F:DNA-binding transcription factor activity, RNA polymerase II-specific"/>
    <property type="evidence" value="ECO:0007669"/>
    <property type="project" value="TreeGrafter"/>
</dbReference>
<dbReference type="RefSeq" id="XP_016756882.1">
    <property type="nucleotide sequence ID" value="XM_016906989.1"/>
</dbReference>
<name>M3CYL2_SPHMS</name>
<dbReference type="PANTHER" id="PTHR23351">
    <property type="entry name" value="FOS TRANSCRIPTION FACTOR-RELATED"/>
    <property type="match status" value="1"/>
</dbReference>
<dbReference type="SMART" id="SM00338">
    <property type="entry name" value="BRLZ"/>
    <property type="match status" value="1"/>
</dbReference>
<keyword evidence="8" id="KW-1185">Reference proteome</keyword>
<evidence type="ECO:0000259" key="6">
    <source>
        <dbReference type="PROSITE" id="PS50217"/>
    </source>
</evidence>
<dbReference type="STRING" id="692275.M3CYL2"/>
<evidence type="ECO:0000256" key="2">
    <source>
        <dbReference type="ARBA" id="ARBA00023125"/>
    </source>
</evidence>
<dbReference type="PANTHER" id="PTHR23351:SF24">
    <property type="entry name" value="ACTIVATING TRANSCRIPTION FACTOR 3-RELATED"/>
    <property type="match status" value="1"/>
</dbReference>
<gene>
    <name evidence="7" type="ORF">SEPMUDRAFT_151703</name>
</gene>
<proteinExistence type="predicted"/>
<dbReference type="Proteomes" id="UP000016931">
    <property type="component" value="Unassembled WGS sequence"/>
</dbReference>
<dbReference type="PROSITE" id="PS50217">
    <property type="entry name" value="BZIP"/>
    <property type="match status" value="1"/>
</dbReference>
<keyword evidence="2" id="KW-0238">DNA-binding</keyword>
<keyword evidence="3" id="KW-0804">Transcription</keyword>
<dbReference type="GO" id="GO:0000978">
    <property type="term" value="F:RNA polymerase II cis-regulatory region sequence-specific DNA binding"/>
    <property type="evidence" value="ECO:0007669"/>
    <property type="project" value="TreeGrafter"/>
</dbReference>